<proteinExistence type="inferred from homology"/>
<keyword evidence="10 15" id="KW-0413">Isomerase</keyword>
<dbReference type="EC" id="5.3.4.1" evidence="5 15"/>
<dbReference type="PRINTS" id="PR00421">
    <property type="entry name" value="THIOREDOXIN"/>
</dbReference>
<protein>
    <recommendedName>
        <fullName evidence="12 15">Protein disulfide-isomerase</fullName>
        <ecNumber evidence="5 15">5.3.4.1</ecNumber>
    </recommendedName>
</protein>
<evidence type="ECO:0000259" key="17">
    <source>
        <dbReference type="PROSITE" id="PS51352"/>
    </source>
</evidence>
<evidence type="ECO:0000313" key="19">
    <source>
        <dbReference type="Proteomes" id="UP001303647"/>
    </source>
</evidence>
<dbReference type="CDD" id="cd02981">
    <property type="entry name" value="PDI_b_family"/>
    <property type="match status" value="1"/>
</dbReference>
<evidence type="ECO:0000256" key="2">
    <source>
        <dbReference type="ARBA" id="ARBA00002692"/>
    </source>
</evidence>
<dbReference type="InterPro" id="IPR013766">
    <property type="entry name" value="Thioredoxin_domain"/>
</dbReference>
<evidence type="ECO:0000313" key="18">
    <source>
        <dbReference type="EMBL" id="KAK4252288.1"/>
    </source>
</evidence>
<dbReference type="CDD" id="cd02982">
    <property type="entry name" value="PDI_b'_family"/>
    <property type="match status" value="1"/>
</dbReference>
<dbReference type="CDD" id="cd02961">
    <property type="entry name" value="PDI_a_family"/>
    <property type="match status" value="1"/>
</dbReference>
<evidence type="ECO:0000256" key="12">
    <source>
        <dbReference type="ARBA" id="ARBA00039846"/>
    </source>
</evidence>
<feature type="chain" id="PRO_5042664791" description="Protein disulfide-isomerase" evidence="15">
    <location>
        <begin position="21"/>
        <end position="502"/>
    </location>
</feature>
<comment type="caution">
    <text evidence="18">The sequence shown here is derived from an EMBL/GenBank/DDBJ whole genome shotgun (WGS) entry which is preliminary data.</text>
</comment>
<dbReference type="FunFam" id="3.40.30.10:FF:000139">
    <property type="entry name" value="Protein disulfide-isomerase"/>
    <property type="match status" value="1"/>
</dbReference>
<dbReference type="SUPFAM" id="SSF52833">
    <property type="entry name" value="Thioredoxin-like"/>
    <property type="match status" value="4"/>
</dbReference>
<feature type="compositionally biased region" description="Basic and acidic residues" evidence="16">
    <location>
        <begin position="487"/>
        <end position="502"/>
    </location>
</feature>
<feature type="region of interest" description="Disordered" evidence="16">
    <location>
        <begin position="468"/>
        <end position="502"/>
    </location>
</feature>
<dbReference type="GO" id="GO:0006457">
    <property type="term" value="P:protein folding"/>
    <property type="evidence" value="ECO:0007669"/>
    <property type="project" value="TreeGrafter"/>
</dbReference>
<dbReference type="InterPro" id="IPR005792">
    <property type="entry name" value="Prot_disulphide_isomerase"/>
</dbReference>
<dbReference type="InterPro" id="IPR017937">
    <property type="entry name" value="Thioredoxin_CS"/>
</dbReference>
<evidence type="ECO:0000256" key="16">
    <source>
        <dbReference type="SAM" id="MobiDB-lite"/>
    </source>
</evidence>
<dbReference type="PROSITE" id="PS00194">
    <property type="entry name" value="THIOREDOXIN_1"/>
    <property type="match status" value="2"/>
</dbReference>
<feature type="domain" description="Thioredoxin" evidence="17">
    <location>
        <begin position="7"/>
        <end position="227"/>
    </location>
</feature>
<keyword evidence="8" id="KW-0256">Endoplasmic reticulum</keyword>
<dbReference type="GO" id="GO:0034976">
    <property type="term" value="P:response to endoplasmic reticulum stress"/>
    <property type="evidence" value="ECO:0007669"/>
    <property type="project" value="TreeGrafter"/>
</dbReference>
<dbReference type="CDD" id="cd02995">
    <property type="entry name" value="PDI_a_PDI_a'_C"/>
    <property type="match status" value="1"/>
</dbReference>
<keyword evidence="19" id="KW-1185">Reference proteome</keyword>
<dbReference type="GO" id="GO:0005788">
    <property type="term" value="C:endoplasmic reticulum lumen"/>
    <property type="evidence" value="ECO:0007669"/>
    <property type="project" value="UniProtKB-SubCell"/>
</dbReference>
<evidence type="ECO:0000256" key="14">
    <source>
        <dbReference type="RuleBase" id="RU004208"/>
    </source>
</evidence>
<feature type="disulfide bond" description="Redox-active" evidence="13">
    <location>
        <begin position="50"/>
        <end position="53"/>
    </location>
</feature>
<dbReference type="GO" id="GO:0051082">
    <property type="term" value="F:unfolded protein binding"/>
    <property type="evidence" value="ECO:0007669"/>
    <property type="project" value="UniProtKB-ARBA"/>
</dbReference>
<evidence type="ECO:0000256" key="4">
    <source>
        <dbReference type="ARBA" id="ARBA00006347"/>
    </source>
</evidence>
<dbReference type="FunFam" id="3.40.30.10:FF:000185">
    <property type="entry name" value="Protein disulfide-isomerase"/>
    <property type="match status" value="1"/>
</dbReference>
<dbReference type="GO" id="GO:0003756">
    <property type="term" value="F:protein disulfide isomerase activity"/>
    <property type="evidence" value="ECO:0007669"/>
    <property type="project" value="UniProtKB-EC"/>
</dbReference>
<dbReference type="PANTHER" id="PTHR18929">
    <property type="entry name" value="PROTEIN DISULFIDE ISOMERASE"/>
    <property type="match status" value="1"/>
</dbReference>
<keyword evidence="6 15" id="KW-0732">Signal</keyword>
<dbReference type="InterPro" id="IPR005788">
    <property type="entry name" value="PDI_thioredoxin-like_dom"/>
</dbReference>
<reference evidence="18" key="1">
    <citation type="journal article" date="2023" name="Mol. Phylogenet. Evol.">
        <title>Genome-scale phylogeny and comparative genomics of the fungal order Sordariales.</title>
        <authorList>
            <person name="Hensen N."/>
            <person name="Bonometti L."/>
            <person name="Westerberg I."/>
            <person name="Brannstrom I.O."/>
            <person name="Guillou S."/>
            <person name="Cros-Aarteil S."/>
            <person name="Calhoun S."/>
            <person name="Haridas S."/>
            <person name="Kuo A."/>
            <person name="Mondo S."/>
            <person name="Pangilinan J."/>
            <person name="Riley R."/>
            <person name="LaButti K."/>
            <person name="Andreopoulos B."/>
            <person name="Lipzen A."/>
            <person name="Chen C."/>
            <person name="Yan M."/>
            <person name="Daum C."/>
            <person name="Ng V."/>
            <person name="Clum A."/>
            <person name="Steindorff A."/>
            <person name="Ohm R.A."/>
            <person name="Martin F."/>
            <person name="Silar P."/>
            <person name="Natvig D.O."/>
            <person name="Lalanne C."/>
            <person name="Gautier V."/>
            <person name="Ament-Velasquez S.L."/>
            <person name="Kruys A."/>
            <person name="Hutchinson M.I."/>
            <person name="Powell A.J."/>
            <person name="Barry K."/>
            <person name="Miller A.N."/>
            <person name="Grigoriev I.V."/>
            <person name="Debuchy R."/>
            <person name="Gladieux P."/>
            <person name="Hiltunen Thoren M."/>
            <person name="Johannesson H."/>
        </authorList>
    </citation>
    <scope>NUCLEOTIDE SEQUENCE</scope>
    <source>
        <strain evidence="18">CBS 359.72</strain>
    </source>
</reference>
<evidence type="ECO:0000256" key="7">
    <source>
        <dbReference type="ARBA" id="ARBA00022737"/>
    </source>
</evidence>
<evidence type="ECO:0000256" key="13">
    <source>
        <dbReference type="PIRSR" id="PIRSR605792-51"/>
    </source>
</evidence>
<comment type="function">
    <text evidence="2">Participates in the folding of proteins containing disulfide bonds, may be involved in glycosylation, prolyl hydroxylation and triglyceride transfer.</text>
</comment>
<dbReference type="FunFam" id="3.40.30.10:FF:000017">
    <property type="entry name" value="Protein disulfide-isomerase A4"/>
    <property type="match status" value="1"/>
</dbReference>
<dbReference type="AlphaFoldDB" id="A0AAN7HVD7"/>
<dbReference type="GO" id="GO:0015035">
    <property type="term" value="F:protein-disulfide reductase activity"/>
    <property type="evidence" value="ECO:0007669"/>
    <property type="project" value="UniProtKB-ARBA"/>
</dbReference>
<sequence length="502" mass="54885">MHKAQKFALGLLAAAAVATASDVVQLKKDTFDEFIKSNDLVLAEFFAPWCGHCKALAPEYEEAATSLKEKDIKLVKVDCTEETDLCQEHGVEGYPTLKIFRGLENVSPYKGQRKAAAITSYMVKQSLPAVSEVTKDNLEEFKKADKVVLVAYVDADDKASSEIFTKAAEKLRDSYPFGLSSDASLAEAEGVKAPAVVLYKDFDEGKSVFSEKFDAEEIEKFAKTAATPLIGEIGPETYSDYMSAGIPLAYIFAETAEERKEISEKLKPIAEAQRGVINFGTIDAKAFGAHAGNLNLKTDKFPAFAIQEVAKNQKFPYDQDKEITFDAIKTFVDDFVAGKIEPSIKSEPIPETQEGPVTVVVAKSYNDIVLDDTKDVLIEFYAPWCGHCKALAPKYEKLGSLYANSEFKDKVVIAKVDATANDVPDEIQGFPTIKLYPAGDKSNPVTYSGSRTVEDLIKFVAENGKYKASVSEETEEPSSSAASESASETKAEEAKESDHDEL</sequence>
<evidence type="ECO:0000256" key="3">
    <source>
        <dbReference type="ARBA" id="ARBA00004319"/>
    </source>
</evidence>
<feature type="disulfide bond" description="Redox-active" evidence="13">
    <location>
        <begin position="385"/>
        <end position="388"/>
    </location>
</feature>
<feature type="domain" description="Thioredoxin" evidence="17">
    <location>
        <begin position="335"/>
        <end position="465"/>
    </location>
</feature>
<accession>A0AAN7HVD7</accession>
<name>A0AAN7HVD7_9PEZI</name>
<evidence type="ECO:0000256" key="11">
    <source>
        <dbReference type="ARBA" id="ARBA00023284"/>
    </source>
</evidence>
<evidence type="ECO:0000256" key="1">
    <source>
        <dbReference type="ARBA" id="ARBA00001182"/>
    </source>
</evidence>
<reference evidence="18" key="2">
    <citation type="submission" date="2023-05" db="EMBL/GenBank/DDBJ databases">
        <authorList>
            <consortium name="Lawrence Berkeley National Laboratory"/>
            <person name="Steindorff A."/>
            <person name="Hensen N."/>
            <person name="Bonometti L."/>
            <person name="Westerberg I."/>
            <person name="Brannstrom I.O."/>
            <person name="Guillou S."/>
            <person name="Cros-Aarteil S."/>
            <person name="Calhoun S."/>
            <person name="Haridas S."/>
            <person name="Kuo A."/>
            <person name="Mondo S."/>
            <person name="Pangilinan J."/>
            <person name="Riley R."/>
            <person name="Labutti K."/>
            <person name="Andreopoulos B."/>
            <person name="Lipzen A."/>
            <person name="Chen C."/>
            <person name="Yanf M."/>
            <person name="Daum C."/>
            <person name="Ng V."/>
            <person name="Clum A."/>
            <person name="Ohm R."/>
            <person name="Martin F."/>
            <person name="Silar P."/>
            <person name="Natvig D."/>
            <person name="Lalanne C."/>
            <person name="Gautier V."/>
            <person name="Ament-Velasquez S.L."/>
            <person name="Kruys A."/>
            <person name="Hutchinson M.I."/>
            <person name="Powell A.J."/>
            <person name="Barry K."/>
            <person name="Miller A.N."/>
            <person name="Grigoriev I.V."/>
            <person name="Debuchy R."/>
            <person name="Gladieux P."/>
            <person name="Thoren M.H."/>
            <person name="Johannesson H."/>
        </authorList>
    </citation>
    <scope>NUCLEOTIDE SEQUENCE</scope>
    <source>
        <strain evidence="18">CBS 359.72</strain>
    </source>
</reference>
<feature type="signal peptide" evidence="15">
    <location>
        <begin position="1"/>
        <end position="20"/>
    </location>
</feature>
<comment type="subcellular location">
    <subcellularLocation>
        <location evidence="3">Endoplasmic reticulum lumen</location>
    </subcellularLocation>
</comment>
<dbReference type="PANTHER" id="PTHR18929:SF132">
    <property type="entry name" value="PROTEIN DISULFIDE-ISOMERASE A3"/>
    <property type="match status" value="1"/>
</dbReference>
<evidence type="ECO:0000256" key="8">
    <source>
        <dbReference type="ARBA" id="ARBA00022824"/>
    </source>
</evidence>
<dbReference type="NCBIfam" id="TIGR01130">
    <property type="entry name" value="ER_PDI_fam"/>
    <property type="match status" value="1"/>
</dbReference>
<gene>
    <name evidence="18" type="ORF">C7999DRAFT_27012</name>
</gene>
<organism evidence="18 19">
    <name type="scientific">Corynascus novoguineensis</name>
    <dbReference type="NCBI Taxonomy" id="1126955"/>
    <lineage>
        <taxon>Eukaryota</taxon>
        <taxon>Fungi</taxon>
        <taxon>Dikarya</taxon>
        <taxon>Ascomycota</taxon>
        <taxon>Pezizomycotina</taxon>
        <taxon>Sordariomycetes</taxon>
        <taxon>Sordariomycetidae</taxon>
        <taxon>Sordariales</taxon>
        <taxon>Chaetomiaceae</taxon>
        <taxon>Corynascus</taxon>
    </lineage>
</organism>
<comment type="catalytic activity">
    <reaction evidence="1 15">
        <text>Catalyzes the rearrangement of -S-S- bonds in proteins.</text>
        <dbReference type="EC" id="5.3.4.1"/>
    </reaction>
</comment>
<dbReference type="InterPro" id="IPR036249">
    <property type="entry name" value="Thioredoxin-like_sf"/>
</dbReference>
<keyword evidence="7" id="KW-0677">Repeat</keyword>
<keyword evidence="11 13" id="KW-0676">Redox-active center</keyword>
<keyword evidence="9 13" id="KW-1015">Disulfide bond</keyword>
<evidence type="ECO:0000256" key="5">
    <source>
        <dbReference type="ARBA" id="ARBA00012723"/>
    </source>
</evidence>
<evidence type="ECO:0000256" key="10">
    <source>
        <dbReference type="ARBA" id="ARBA00023235"/>
    </source>
</evidence>
<dbReference type="FunFam" id="3.40.30.10:FF:000154">
    <property type="entry name" value="Protein disulfide-isomerase"/>
    <property type="match status" value="1"/>
</dbReference>
<evidence type="ECO:0000256" key="9">
    <source>
        <dbReference type="ARBA" id="ARBA00023157"/>
    </source>
</evidence>
<dbReference type="NCBIfam" id="TIGR01126">
    <property type="entry name" value="pdi_dom"/>
    <property type="match status" value="2"/>
</dbReference>
<evidence type="ECO:0000256" key="6">
    <source>
        <dbReference type="ARBA" id="ARBA00022729"/>
    </source>
</evidence>
<dbReference type="Gene3D" id="3.40.30.10">
    <property type="entry name" value="Glutaredoxin"/>
    <property type="match status" value="4"/>
</dbReference>
<dbReference type="EMBL" id="MU857601">
    <property type="protein sequence ID" value="KAK4252288.1"/>
    <property type="molecule type" value="Genomic_DNA"/>
</dbReference>
<dbReference type="Pfam" id="PF13848">
    <property type="entry name" value="Thioredoxin_6"/>
    <property type="match status" value="1"/>
</dbReference>
<dbReference type="PROSITE" id="PS51352">
    <property type="entry name" value="THIOREDOXIN_2"/>
    <property type="match status" value="2"/>
</dbReference>
<dbReference type="Pfam" id="PF00085">
    <property type="entry name" value="Thioredoxin"/>
    <property type="match status" value="2"/>
</dbReference>
<dbReference type="Proteomes" id="UP001303647">
    <property type="component" value="Unassembled WGS sequence"/>
</dbReference>
<feature type="compositionally biased region" description="Low complexity" evidence="16">
    <location>
        <begin position="477"/>
        <end position="486"/>
    </location>
</feature>
<evidence type="ECO:0000256" key="15">
    <source>
        <dbReference type="RuleBase" id="RU361130"/>
    </source>
</evidence>
<comment type="similarity">
    <text evidence="4 14">Belongs to the protein disulfide isomerase family.</text>
</comment>